<evidence type="ECO:0000313" key="2">
    <source>
        <dbReference type="EMBL" id="KAF8668131.1"/>
    </source>
</evidence>
<dbReference type="Proteomes" id="UP000636709">
    <property type="component" value="Unassembled WGS sequence"/>
</dbReference>
<protein>
    <submittedName>
        <fullName evidence="2">Uncharacterized protein</fullName>
    </submittedName>
</protein>
<keyword evidence="3" id="KW-1185">Reference proteome</keyword>
<organism evidence="2 3">
    <name type="scientific">Digitaria exilis</name>
    <dbReference type="NCBI Taxonomy" id="1010633"/>
    <lineage>
        <taxon>Eukaryota</taxon>
        <taxon>Viridiplantae</taxon>
        <taxon>Streptophyta</taxon>
        <taxon>Embryophyta</taxon>
        <taxon>Tracheophyta</taxon>
        <taxon>Spermatophyta</taxon>
        <taxon>Magnoliopsida</taxon>
        <taxon>Liliopsida</taxon>
        <taxon>Poales</taxon>
        <taxon>Poaceae</taxon>
        <taxon>PACMAD clade</taxon>
        <taxon>Panicoideae</taxon>
        <taxon>Panicodae</taxon>
        <taxon>Paniceae</taxon>
        <taxon>Anthephorinae</taxon>
        <taxon>Digitaria</taxon>
    </lineage>
</organism>
<dbReference type="EMBL" id="JACEFO010002284">
    <property type="protein sequence ID" value="KAF8668131.1"/>
    <property type="molecule type" value="Genomic_DNA"/>
</dbReference>
<proteinExistence type="predicted"/>
<sequence>MGHATTAVVSVRKNKEESSRRSSPPPAFPSRHPAIALLAAVRSPGSAEVLLEETVAAAVVEDVMRLHEGCGGGGGVGVGEMVGSWRNIDIAWRKAEEAGELAALIS</sequence>
<reference evidence="2" key="1">
    <citation type="submission" date="2020-07" db="EMBL/GenBank/DDBJ databases">
        <title>Genome sequence and genetic diversity analysis of an under-domesticated orphan crop, white fonio (Digitaria exilis).</title>
        <authorList>
            <person name="Bennetzen J.L."/>
            <person name="Chen S."/>
            <person name="Ma X."/>
            <person name="Wang X."/>
            <person name="Yssel A.E.J."/>
            <person name="Chaluvadi S.R."/>
            <person name="Johnson M."/>
            <person name="Gangashetty P."/>
            <person name="Hamidou F."/>
            <person name="Sanogo M.D."/>
            <person name="Zwaenepoel A."/>
            <person name="Wallace J."/>
            <person name="Van De Peer Y."/>
            <person name="Van Deynze A."/>
        </authorList>
    </citation>
    <scope>NUCLEOTIDE SEQUENCE</scope>
    <source>
        <tissue evidence="2">Leaves</tissue>
    </source>
</reference>
<gene>
    <name evidence="2" type="ORF">HU200_052419</name>
</gene>
<dbReference type="AlphaFoldDB" id="A0A835E5Y0"/>
<accession>A0A835E5Y0</accession>
<feature type="region of interest" description="Disordered" evidence="1">
    <location>
        <begin position="1"/>
        <end position="30"/>
    </location>
</feature>
<name>A0A835E5Y0_9POAL</name>
<evidence type="ECO:0000256" key="1">
    <source>
        <dbReference type="SAM" id="MobiDB-lite"/>
    </source>
</evidence>
<evidence type="ECO:0000313" key="3">
    <source>
        <dbReference type="Proteomes" id="UP000636709"/>
    </source>
</evidence>
<comment type="caution">
    <text evidence="2">The sequence shown here is derived from an EMBL/GenBank/DDBJ whole genome shotgun (WGS) entry which is preliminary data.</text>
</comment>